<proteinExistence type="predicted"/>
<evidence type="ECO:0000313" key="2">
    <source>
        <dbReference type="Proteomes" id="UP001208114"/>
    </source>
</evidence>
<organism evidence="1 2">
    <name type="scientific">Chryseobacterium gilvum</name>
    <dbReference type="NCBI Taxonomy" id="2976534"/>
    <lineage>
        <taxon>Bacteria</taxon>
        <taxon>Pseudomonadati</taxon>
        <taxon>Bacteroidota</taxon>
        <taxon>Flavobacteriia</taxon>
        <taxon>Flavobacteriales</taxon>
        <taxon>Weeksellaceae</taxon>
        <taxon>Chryseobacterium group</taxon>
        <taxon>Chryseobacterium</taxon>
    </lineage>
</organism>
<reference evidence="2" key="1">
    <citation type="submission" date="2023-07" db="EMBL/GenBank/DDBJ databases">
        <title>Chryseobacterium sp. GMJ5 Genome sequencing and assembly.</title>
        <authorList>
            <person name="Jung Y."/>
        </authorList>
    </citation>
    <scope>NUCLEOTIDE SEQUENCE [LARGE SCALE GENOMIC DNA]</scope>
    <source>
        <strain evidence="2">GMJ5</strain>
    </source>
</reference>
<sequence>MGKSPMFLLVNFIIFVNNNYLYDKYYKVSNMNSKTIHALIKNYRENQLNAISQNMGITDAHSVWFDLPTLKNFISRIESESSNINSEITEHDLGIRLYFAAYPQGQEWTDMKTQDPDFFLNNPLTDDYAGKQTLIMIPTLKMADDKENVYDYDFNPLDETTFSQRQGGHSASTASAVETMALNHGSLIPPANPIVETY</sequence>
<keyword evidence="2" id="KW-1185">Reference proteome</keyword>
<dbReference type="Proteomes" id="UP001208114">
    <property type="component" value="Unassembled WGS sequence"/>
</dbReference>
<comment type="caution">
    <text evidence="1">The sequence shown here is derived from an EMBL/GenBank/DDBJ whole genome shotgun (WGS) entry which is preliminary data.</text>
</comment>
<protein>
    <submittedName>
        <fullName evidence="1">Uncharacterized protein</fullName>
    </submittedName>
</protein>
<gene>
    <name evidence="1" type="ORF">N0B16_13800</name>
</gene>
<name>A0ABT2VZS5_9FLAO</name>
<dbReference type="EMBL" id="JAOTEN010000006">
    <property type="protein sequence ID" value="MCU7615506.1"/>
    <property type="molecule type" value="Genomic_DNA"/>
</dbReference>
<accession>A0ABT2VZS5</accession>
<evidence type="ECO:0000313" key="1">
    <source>
        <dbReference type="EMBL" id="MCU7615506.1"/>
    </source>
</evidence>